<protein>
    <submittedName>
        <fullName evidence="2">Uncharacterized protein</fullName>
    </submittedName>
</protein>
<feature type="region of interest" description="Disordered" evidence="1">
    <location>
        <begin position="85"/>
        <end position="105"/>
    </location>
</feature>
<organism evidence="2 3">
    <name type="scientific">Pleurodeles waltl</name>
    <name type="common">Iberian ribbed newt</name>
    <dbReference type="NCBI Taxonomy" id="8319"/>
    <lineage>
        <taxon>Eukaryota</taxon>
        <taxon>Metazoa</taxon>
        <taxon>Chordata</taxon>
        <taxon>Craniata</taxon>
        <taxon>Vertebrata</taxon>
        <taxon>Euteleostomi</taxon>
        <taxon>Amphibia</taxon>
        <taxon>Batrachia</taxon>
        <taxon>Caudata</taxon>
        <taxon>Salamandroidea</taxon>
        <taxon>Salamandridae</taxon>
        <taxon>Pleurodelinae</taxon>
        <taxon>Pleurodeles</taxon>
    </lineage>
</organism>
<accession>A0AAV7U8Q7</accession>
<evidence type="ECO:0000256" key="1">
    <source>
        <dbReference type="SAM" id="MobiDB-lite"/>
    </source>
</evidence>
<dbReference type="AlphaFoldDB" id="A0AAV7U8Q7"/>
<evidence type="ECO:0000313" key="3">
    <source>
        <dbReference type="Proteomes" id="UP001066276"/>
    </source>
</evidence>
<gene>
    <name evidence="2" type="ORF">NDU88_001822</name>
</gene>
<dbReference type="Proteomes" id="UP001066276">
    <property type="component" value="Chromosome 3_1"/>
</dbReference>
<reference evidence="2" key="1">
    <citation type="journal article" date="2022" name="bioRxiv">
        <title>Sequencing and chromosome-scale assembly of the giantPleurodeles waltlgenome.</title>
        <authorList>
            <person name="Brown T."/>
            <person name="Elewa A."/>
            <person name="Iarovenko S."/>
            <person name="Subramanian E."/>
            <person name="Araus A.J."/>
            <person name="Petzold A."/>
            <person name="Susuki M."/>
            <person name="Suzuki K.-i.T."/>
            <person name="Hayashi T."/>
            <person name="Toyoda A."/>
            <person name="Oliveira C."/>
            <person name="Osipova E."/>
            <person name="Leigh N.D."/>
            <person name="Simon A."/>
            <person name="Yun M.H."/>
        </authorList>
    </citation>
    <scope>NUCLEOTIDE SEQUENCE</scope>
    <source>
        <strain evidence="2">20211129_DDA</strain>
        <tissue evidence="2">Liver</tissue>
    </source>
</reference>
<evidence type="ECO:0000313" key="2">
    <source>
        <dbReference type="EMBL" id="KAJ1185026.1"/>
    </source>
</evidence>
<name>A0AAV7U8Q7_PLEWA</name>
<keyword evidence="3" id="KW-1185">Reference proteome</keyword>
<sequence length="149" mass="15872">MRGGSAVALAPGAHAVTGRRVAKHHATYLQGSARSLKPAWWSAEPGTAAQLGFRREAEMSKAEQAASYGMLKRQEIKCSGVMRGQASLARPSAKTGDQSTTGKEAPPSHLRALVLLINKFDKSMKALILVCLSSKERGFQDGVEIINGL</sequence>
<proteinExistence type="predicted"/>
<dbReference type="EMBL" id="JANPWB010000005">
    <property type="protein sequence ID" value="KAJ1185026.1"/>
    <property type="molecule type" value="Genomic_DNA"/>
</dbReference>
<comment type="caution">
    <text evidence="2">The sequence shown here is derived from an EMBL/GenBank/DDBJ whole genome shotgun (WGS) entry which is preliminary data.</text>
</comment>